<evidence type="ECO:0000313" key="4">
    <source>
        <dbReference type="EMBL" id="UVI27599.1"/>
    </source>
</evidence>
<dbReference type="Proteomes" id="UP001057877">
    <property type="component" value="Chromosome"/>
</dbReference>
<dbReference type="EMBL" id="CP091430">
    <property type="protein sequence ID" value="UVI27599.1"/>
    <property type="molecule type" value="Genomic_DNA"/>
</dbReference>
<dbReference type="InterPro" id="IPR035994">
    <property type="entry name" value="Nucleoside_phosphorylase_sf"/>
</dbReference>
<comment type="pathway">
    <text evidence="1">Quinol/quinone metabolism; menaquinone biosynthesis.</text>
</comment>
<dbReference type="CDD" id="cd17766">
    <property type="entry name" value="futalosine_nucleosidase_MqnB"/>
    <property type="match status" value="1"/>
</dbReference>
<accession>A0ABY5S1T9</accession>
<keyword evidence="4" id="KW-0326">Glycosidase</keyword>
<comment type="similarity">
    <text evidence="1">Belongs to the PNP/UDP phosphorylase family. Futalosine hydrolase subfamily.</text>
</comment>
<name>A0ABY5S1T9_9BACL</name>
<sequence length="223" mass="22459">MHTHSDFTSNSKILIVTSVSAERDAVLRGLQKSDRFDIIIGGVGSAAAAANTAAALVAGQYGLIVCAGIAGGFSDQAGIGSLVVASEIVAADLGAETPDGFLSLDELGFGTARIGVDAISGRRIVHALLEAGLTAVSGPILTVTTVTGSAATAEMLSARIPGACAEAMEGYGVAVAAEQRGIPVIEIRAISNAVGPRNREAWRIGDALQALESASTVLMEVLS</sequence>
<reference evidence="4" key="1">
    <citation type="submission" date="2022-01" db="EMBL/GenBank/DDBJ databases">
        <title>Paenibacillus spongiae sp. nov., isolated from marine sponge.</title>
        <authorList>
            <person name="Li Z."/>
            <person name="Zhang M."/>
        </authorList>
    </citation>
    <scope>NUCLEOTIDE SEQUENCE</scope>
    <source>
        <strain evidence="4">PHS-Z3</strain>
    </source>
</reference>
<comment type="function">
    <text evidence="1">Catalyzes the hydrolysis of futalosine (FL) to dehypoxanthine futalosine (DHFL) and hypoxanthine, a step in the biosynthesis of menaquinone (MK, vitamin K2).</text>
</comment>
<dbReference type="NCBIfam" id="NF006087">
    <property type="entry name" value="PRK08236.1"/>
    <property type="match status" value="1"/>
</dbReference>
<dbReference type="EC" id="3.2.2.26" evidence="1 2"/>
<gene>
    <name evidence="1" type="primary">mqnB</name>
    <name evidence="4" type="ORF">L1F29_19220</name>
</gene>
<evidence type="ECO:0000259" key="3">
    <source>
        <dbReference type="Pfam" id="PF01048"/>
    </source>
</evidence>
<organism evidence="4 5">
    <name type="scientific">Paenibacillus spongiae</name>
    <dbReference type="NCBI Taxonomy" id="2909671"/>
    <lineage>
        <taxon>Bacteria</taxon>
        <taxon>Bacillati</taxon>
        <taxon>Bacillota</taxon>
        <taxon>Bacilli</taxon>
        <taxon>Bacillales</taxon>
        <taxon>Paenibacillaceae</taxon>
        <taxon>Paenibacillus</taxon>
    </lineage>
</organism>
<keyword evidence="5" id="KW-1185">Reference proteome</keyword>
<dbReference type="InterPro" id="IPR000845">
    <property type="entry name" value="Nucleoside_phosphorylase_d"/>
</dbReference>
<dbReference type="NCBIfam" id="TIGR03664">
    <property type="entry name" value="fut_nucase"/>
    <property type="match status" value="1"/>
</dbReference>
<protein>
    <recommendedName>
        <fullName evidence="1 2">Futalosine hydrolase</fullName>
        <shortName evidence="1">FL hydrolase</shortName>
        <ecNumber evidence="1 2">3.2.2.26</ecNumber>
    </recommendedName>
    <alternativeName>
        <fullName evidence="1">Futalosine nucleosidase</fullName>
    </alternativeName>
    <alternativeName>
        <fullName evidence="1">Menaquinone biosynthetic enzyme MqnB</fullName>
    </alternativeName>
</protein>
<dbReference type="GO" id="GO:0016798">
    <property type="term" value="F:hydrolase activity, acting on glycosyl bonds"/>
    <property type="evidence" value="ECO:0007669"/>
    <property type="project" value="UniProtKB-KW"/>
</dbReference>
<evidence type="ECO:0000256" key="1">
    <source>
        <dbReference type="HAMAP-Rule" id="MF_00991"/>
    </source>
</evidence>
<evidence type="ECO:0000313" key="5">
    <source>
        <dbReference type="Proteomes" id="UP001057877"/>
    </source>
</evidence>
<keyword evidence="1 4" id="KW-0378">Hydrolase</keyword>
<dbReference type="PANTHER" id="PTHR46832:SF2">
    <property type="entry name" value="FUTALOSINE HYDROLASE"/>
    <property type="match status" value="1"/>
</dbReference>
<dbReference type="PANTHER" id="PTHR46832">
    <property type="entry name" value="5'-METHYLTHIOADENOSINE/S-ADENOSYLHOMOCYSTEINE NUCLEOSIDASE"/>
    <property type="match status" value="1"/>
</dbReference>
<dbReference type="Gene3D" id="3.40.50.1580">
    <property type="entry name" value="Nucleoside phosphorylase domain"/>
    <property type="match status" value="1"/>
</dbReference>
<dbReference type="SUPFAM" id="SSF53167">
    <property type="entry name" value="Purine and uridine phosphorylases"/>
    <property type="match status" value="1"/>
</dbReference>
<dbReference type="RefSeq" id="WP_258383689.1">
    <property type="nucleotide sequence ID" value="NZ_CP091430.1"/>
</dbReference>
<dbReference type="HAMAP" id="MF_00991">
    <property type="entry name" value="MqnB"/>
    <property type="match status" value="1"/>
</dbReference>
<proteinExistence type="inferred from homology"/>
<keyword evidence="1" id="KW-0474">Menaquinone biosynthesis</keyword>
<dbReference type="Pfam" id="PF01048">
    <property type="entry name" value="PNP_UDP_1"/>
    <property type="match status" value="1"/>
</dbReference>
<evidence type="ECO:0000256" key="2">
    <source>
        <dbReference type="NCBIfam" id="TIGR03664"/>
    </source>
</evidence>
<feature type="domain" description="Nucleoside phosphorylase" evidence="3">
    <location>
        <begin position="38"/>
        <end position="217"/>
    </location>
</feature>
<dbReference type="InterPro" id="IPR019963">
    <property type="entry name" value="FL_hydrolase_MqnB"/>
</dbReference>
<comment type="catalytic activity">
    <reaction evidence="1">
        <text>futalosine + H2O = dehypoxanthine futalosine + hypoxanthine</text>
        <dbReference type="Rhea" id="RHEA:25904"/>
        <dbReference type="ChEBI" id="CHEBI:15377"/>
        <dbReference type="ChEBI" id="CHEBI:17368"/>
        <dbReference type="ChEBI" id="CHEBI:58863"/>
        <dbReference type="ChEBI" id="CHEBI:58864"/>
        <dbReference type="EC" id="3.2.2.26"/>
    </reaction>
</comment>